<evidence type="ECO:0000256" key="3">
    <source>
        <dbReference type="ARBA" id="ARBA00034247"/>
    </source>
</evidence>
<organism evidence="6 7">
    <name type="scientific">Acinetobacter lanii</name>
    <dbReference type="NCBI Taxonomy" id="2715163"/>
    <lineage>
        <taxon>Bacteria</taxon>
        <taxon>Pseudomonadati</taxon>
        <taxon>Pseudomonadota</taxon>
        <taxon>Gammaproteobacteria</taxon>
        <taxon>Moraxellales</taxon>
        <taxon>Moraxellaceae</taxon>
        <taxon>Acinetobacter</taxon>
    </lineage>
</organism>
<dbReference type="InterPro" id="IPR043128">
    <property type="entry name" value="Rev_trsase/Diguanyl_cyclase"/>
</dbReference>
<feature type="transmembrane region" description="Helical" evidence="4">
    <location>
        <begin position="86"/>
        <end position="110"/>
    </location>
</feature>
<dbReference type="Gene3D" id="3.30.70.270">
    <property type="match status" value="1"/>
</dbReference>
<feature type="transmembrane region" description="Helical" evidence="4">
    <location>
        <begin position="51"/>
        <end position="74"/>
    </location>
</feature>
<keyword evidence="4" id="KW-0472">Membrane</keyword>
<dbReference type="KEGG" id="alj:G8D99_11645"/>
<dbReference type="PANTHER" id="PTHR45138:SF9">
    <property type="entry name" value="DIGUANYLATE CYCLASE DGCM-RELATED"/>
    <property type="match status" value="1"/>
</dbReference>
<gene>
    <name evidence="6" type="ORF">G8D99_11645</name>
</gene>
<dbReference type="Proteomes" id="UP000501939">
    <property type="component" value="Chromosome"/>
</dbReference>
<dbReference type="PROSITE" id="PS50887">
    <property type="entry name" value="GGDEF"/>
    <property type="match status" value="1"/>
</dbReference>
<name>A0A6G8S662_9GAMM</name>
<keyword evidence="4" id="KW-1133">Transmembrane helix</keyword>
<evidence type="ECO:0000256" key="4">
    <source>
        <dbReference type="SAM" id="Phobius"/>
    </source>
</evidence>
<feature type="domain" description="GGDEF" evidence="5">
    <location>
        <begin position="149"/>
        <end position="281"/>
    </location>
</feature>
<dbReference type="InterPro" id="IPR050469">
    <property type="entry name" value="Diguanylate_Cyclase"/>
</dbReference>
<comment type="cofactor">
    <cofactor evidence="1">
        <name>Mg(2+)</name>
        <dbReference type="ChEBI" id="CHEBI:18420"/>
    </cofactor>
</comment>
<dbReference type="SMART" id="SM00267">
    <property type="entry name" value="GGDEF"/>
    <property type="match status" value="1"/>
</dbReference>
<reference evidence="6 7" key="1">
    <citation type="submission" date="2020-03" db="EMBL/GenBank/DDBJ databases">
        <authorList>
            <person name="Zhu W."/>
        </authorList>
    </citation>
    <scope>NUCLEOTIDE SEQUENCE [LARGE SCALE GENOMIC DNA]</scope>
    <source>
        <strain evidence="6 7">185</strain>
    </source>
</reference>
<dbReference type="InterPro" id="IPR029787">
    <property type="entry name" value="Nucleotide_cyclase"/>
</dbReference>
<dbReference type="AlphaFoldDB" id="A0A6G8S662"/>
<comment type="catalytic activity">
    <reaction evidence="3">
        <text>2 GTP = 3',3'-c-di-GMP + 2 diphosphate</text>
        <dbReference type="Rhea" id="RHEA:24898"/>
        <dbReference type="ChEBI" id="CHEBI:33019"/>
        <dbReference type="ChEBI" id="CHEBI:37565"/>
        <dbReference type="ChEBI" id="CHEBI:58805"/>
        <dbReference type="EC" id="2.7.7.65"/>
    </reaction>
</comment>
<dbReference type="GO" id="GO:0052621">
    <property type="term" value="F:diguanylate cyclase activity"/>
    <property type="evidence" value="ECO:0007669"/>
    <property type="project" value="UniProtKB-EC"/>
</dbReference>
<dbReference type="NCBIfam" id="TIGR00254">
    <property type="entry name" value="GGDEF"/>
    <property type="match status" value="1"/>
</dbReference>
<evidence type="ECO:0000256" key="1">
    <source>
        <dbReference type="ARBA" id="ARBA00001946"/>
    </source>
</evidence>
<dbReference type="EMBL" id="CP049916">
    <property type="protein sequence ID" value="QIO09600.1"/>
    <property type="molecule type" value="Genomic_DNA"/>
</dbReference>
<dbReference type="EC" id="2.7.7.65" evidence="2"/>
<dbReference type="RefSeq" id="WP_166326094.1">
    <property type="nucleotide sequence ID" value="NZ_CP049916.1"/>
</dbReference>
<evidence type="ECO:0000313" key="6">
    <source>
        <dbReference type="EMBL" id="QIO09600.1"/>
    </source>
</evidence>
<evidence type="ECO:0000313" key="7">
    <source>
        <dbReference type="Proteomes" id="UP000501939"/>
    </source>
</evidence>
<evidence type="ECO:0000259" key="5">
    <source>
        <dbReference type="PROSITE" id="PS50887"/>
    </source>
</evidence>
<dbReference type="FunFam" id="3.30.70.270:FF:000001">
    <property type="entry name" value="Diguanylate cyclase domain protein"/>
    <property type="match status" value="1"/>
</dbReference>
<accession>A0A6G8S662</accession>
<dbReference type="InterPro" id="IPR000160">
    <property type="entry name" value="GGDEF_dom"/>
</dbReference>
<dbReference type="CDD" id="cd01949">
    <property type="entry name" value="GGDEF"/>
    <property type="match status" value="1"/>
</dbReference>
<proteinExistence type="predicted"/>
<dbReference type="SUPFAM" id="SSF55073">
    <property type="entry name" value="Nucleotide cyclase"/>
    <property type="match status" value="1"/>
</dbReference>
<keyword evidence="7" id="KW-1185">Reference proteome</keyword>
<protein>
    <recommendedName>
        <fullName evidence="2">diguanylate cyclase</fullName>
        <ecNumber evidence="2">2.7.7.65</ecNumber>
    </recommendedName>
</protein>
<feature type="transmembrane region" description="Helical" evidence="4">
    <location>
        <begin position="20"/>
        <end position="39"/>
    </location>
</feature>
<keyword evidence="4" id="KW-0812">Transmembrane</keyword>
<evidence type="ECO:0000256" key="2">
    <source>
        <dbReference type="ARBA" id="ARBA00012528"/>
    </source>
</evidence>
<dbReference type="PANTHER" id="PTHR45138">
    <property type="entry name" value="REGULATORY COMPONENTS OF SENSORY TRANSDUCTION SYSTEM"/>
    <property type="match status" value="1"/>
</dbReference>
<dbReference type="Pfam" id="PF00990">
    <property type="entry name" value="GGDEF"/>
    <property type="match status" value="1"/>
</dbReference>
<sequence>MISELILTYYCWVEPNLDVRLSIVAICSVLLCCNNLVDLVQSKSSHFLDTLLKISLYGMIFAIVLRAVYMVLIYNQISWIEQRDLIWALTQFLMLFFAIVMITIFISCSIQDTLIRLSRERNLDPLTGLINRRALDEHIERLKLENGHKQHAIILCDIDHFKQVNDQYGHAVGDAALKHIAQMMNKAVRKSDEIARIGGEEFLILLHDVHEGFALTVAERIRTVVEMTPLQIEQQNIYMTVSFGVSFFKHYDDIAQAKQNADLLLYQAKKFGRNKVQWQLQSQLKTLNTLKP</sequence>